<organism evidence="4 5">
    <name type="scientific">Pleodorina starrii</name>
    <dbReference type="NCBI Taxonomy" id="330485"/>
    <lineage>
        <taxon>Eukaryota</taxon>
        <taxon>Viridiplantae</taxon>
        <taxon>Chlorophyta</taxon>
        <taxon>core chlorophytes</taxon>
        <taxon>Chlorophyceae</taxon>
        <taxon>CS clade</taxon>
        <taxon>Chlamydomonadales</taxon>
        <taxon>Volvocaceae</taxon>
        <taxon>Pleodorina</taxon>
    </lineage>
</organism>
<dbReference type="PROSITE" id="PS50076">
    <property type="entry name" value="DNAJ_2"/>
    <property type="match status" value="1"/>
</dbReference>
<feature type="domain" description="J" evidence="3">
    <location>
        <begin position="8"/>
        <end position="91"/>
    </location>
</feature>
<gene>
    <name evidence="4" type="primary">PLESTB002124</name>
    <name evidence="4" type="ORF">PLESTB_001422200</name>
</gene>
<proteinExistence type="predicted"/>
<evidence type="ECO:0000313" key="4">
    <source>
        <dbReference type="EMBL" id="GLC58964.1"/>
    </source>
</evidence>
<dbReference type="PANTHER" id="PTHR24074">
    <property type="entry name" value="CO-CHAPERONE PROTEIN DJLA"/>
    <property type="match status" value="1"/>
</dbReference>
<evidence type="ECO:0000256" key="2">
    <source>
        <dbReference type="SAM" id="Phobius"/>
    </source>
</evidence>
<evidence type="ECO:0000313" key="5">
    <source>
        <dbReference type="Proteomes" id="UP001165080"/>
    </source>
</evidence>
<dbReference type="InterPro" id="IPR036869">
    <property type="entry name" value="J_dom_sf"/>
</dbReference>
<dbReference type="SUPFAM" id="SSF46565">
    <property type="entry name" value="Chaperone J-domain"/>
    <property type="match status" value="1"/>
</dbReference>
<dbReference type="Proteomes" id="UP001165080">
    <property type="component" value="Unassembled WGS sequence"/>
</dbReference>
<reference evidence="4 5" key="1">
    <citation type="journal article" date="2023" name="Commun. Biol.">
        <title>Reorganization of the ancestral sex-determining regions during the evolution of trioecy in Pleodorina starrii.</title>
        <authorList>
            <person name="Takahashi K."/>
            <person name="Suzuki S."/>
            <person name="Kawai-Toyooka H."/>
            <person name="Yamamoto K."/>
            <person name="Hamaji T."/>
            <person name="Ootsuki R."/>
            <person name="Yamaguchi H."/>
            <person name="Kawachi M."/>
            <person name="Higashiyama T."/>
            <person name="Nozaki H."/>
        </authorList>
    </citation>
    <scope>NUCLEOTIDE SEQUENCE [LARGE SCALE GENOMIC DNA]</scope>
    <source>
        <strain evidence="4 5">NIES-4479</strain>
    </source>
</reference>
<dbReference type="PRINTS" id="PR00625">
    <property type="entry name" value="JDOMAIN"/>
</dbReference>
<keyword evidence="2" id="KW-1133">Transmembrane helix</keyword>
<evidence type="ECO:0000256" key="1">
    <source>
        <dbReference type="SAM" id="MobiDB-lite"/>
    </source>
</evidence>
<feature type="region of interest" description="Disordered" evidence="1">
    <location>
        <begin position="238"/>
        <end position="257"/>
    </location>
</feature>
<dbReference type="AlphaFoldDB" id="A0A9W6F7B0"/>
<dbReference type="InterPro" id="IPR050817">
    <property type="entry name" value="DjlA_DnaK_co-chaperone"/>
</dbReference>
<keyword evidence="2" id="KW-0812">Transmembrane</keyword>
<sequence length="257" mass="28051">MATAKLVAAYDKLGIVSSASKAEVKEAFVRLCKQCHPDKVPAAQRAVAEARFREIKEAYDTVLRGQAGYNVPPPGSRPNAKYARAYYRAHGMGMDFGAGGPIRCGGPFGGFATEWDFYRAMFRTTRNNPFVLIATGLLAIPAISVLVSLTNGDTAWIRQFRDQGLHMFGHESLKANGRDAVGINPFSIRKLEDMHDSYIFKSEKYAHLRNACCQALAATHAGPCPLRRLRAPTAGRRRALASLAPPPDRAANTERGS</sequence>
<protein>
    <recommendedName>
        <fullName evidence="3">J domain-containing protein</fullName>
    </recommendedName>
</protein>
<name>A0A9W6F7B0_9CHLO</name>
<keyword evidence="5" id="KW-1185">Reference proteome</keyword>
<dbReference type="CDD" id="cd06257">
    <property type="entry name" value="DnaJ"/>
    <property type="match status" value="1"/>
</dbReference>
<comment type="caution">
    <text evidence="4">The sequence shown here is derived from an EMBL/GenBank/DDBJ whole genome shotgun (WGS) entry which is preliminary data.</text>
</comment>
<dbReference type="InterPro" id="IPR001623">
    <property type="entry name" value="DnaJ_domain"/>
</dbReference>
<dbReference type="SMART" id="SM00271">
    <property type="entry name" value="DnaJ"/>
    <property type="match status" value="1"/>
</dbReference>
<evidence type="ECO:0000259" key="3">
    <source>
        <dbReference type="PROSITE" id="PS50076"/>
    </source>
</evidence>
<dbReference type="Pfam" id="PF00226">
    <property type="entry name" value="DnaJ"/>
    <property type="match status" value="1"/>
</dbReference>
<keyword evidence="2" id="KW-0472">Membrane</keyword>
<dbReference type="EMBL" id="BRXU01000025">
    <property type="protein sequence ID" value="GLC58964.1"/>
    <property type="molecule type" value="Genomic_DNA"/>
</dbReference>
<dbReference type="Gene3D" id="1.10.287.110">
    <property type="entry name" value="DnaJ domain"/>
    <property type="match status" value="1"/>
</dbReference>
<feature type="transmembrane region" description="Helical" evidence="2">
    <location>
        <begin position="129"/>
        <end position="149"/>
    </location>
</feature>
<accession>A0A9W6F7B0</accession>